<dbReference type="Proteomes" id="UP000789901">
    <property type="component" value="Unassembled WGS sequence"/>
</dbReference>
<name>A0ABN7WR56_GIGMA</name>
<evidence type="ECO:0000313" key="3">
    <source>
        <dbReference type="Proteomes" id="UP000789901"/>
    </source>
</evidence>
<dbReference type="Pfam" id="PF03184">
    <property type="entry name" value="DDE_1"/>
    <property type="match status" value="1"/>
</dbReference>
<dbReference type="InterPro" id="IPR004875">
    <property type="entry name" value="DDE_SF_endonuclease_dom"/>
</dbReference>
<dbReference type="SUPFAM" id="SSF46689">
    <property type="entry name" value="Homeodomain-like"/>
    <property type="match status" value="2"/>
</dbReference>
<reference evidence="2 3" key="1">
    <citation type="submission" date="2021-06" db="EMBL/GenBank/DDBJ databases">
        <authorList>
            <person name="Kallberg Y."/>
            <person name="Tangrot J."/>
            <person name="Rosling A."/>
        </authorList>
    </citation>
    <scope>NUCLEOTIDE SEQUENCE [LARGE SCALE GENOMIC DNA]</scope>
    <source>
        <strain evidence="2 3">120-4 pot B 10/14</strain>
    </source>
</reference>
<dbReference type="InterPro" id="IPR050863">
    <property type="entry name" value="CenT-Element_Derived"/>
</dbReference>
<dbReference type="PANTHER" id="PTHR19303">
    <property type="entry name" value="TRANSPOSON"/>
    <property type="match status" value="1"/>
</dbReference>
<sequence>MITIPGMLPVKRKHLSAEQKKEICKKKRRFPSILNNELAKEYGVQKTCISDILKQSPKWLNIDTTNKAKASRKRERQPKWPKLDEAMQVWVESALAANMDLTQAALLTKAKVFATALNIANFKEALNQHRENLQKFCEGYTLDNIWNADETALYWKMRPSKTLAKGPVSGHKKEKARVSLMFATNATGTEKLPPVFIHTSENPHPLRNINKKRLPVWYYWNKTAWMQVSTYNNWLEHVDEIMERQNRYILLLVDYCTTHIQQQVELKLKEEYNSLGDLINNMVITDEVNDPMDVKEYVEIDAEVIFEMPSDNDIIRAIEDRDSNSQQEEIELLPKISDYDALKAFNLIETYLL</sequence>
<comment type="caution">
    <text evidence="2">The sequence shown here is derived from an EMBL/GenBank/DDBJ whole genome shotgun (WGS) entry which is preliminary data.</text>
</comment>
<protein>
    <submittedName>
        <fullName evidence="2">42929_t:CDS:1</fullName>
    </submittedName>
</protein>
<keyword evidence="3" id="KW-1185">Reference proteome</keyword>
<dbReference type="InterPro" id="IPR009057">
    <property type="entry name" value="Homeodomain-like_sf"/>
</dbReference>
<accession>A0ABN7WR56</accession>
<dbReference type="PANTHER" id="PTHR19303:SF73">
    <property type="entry name" value="PROTEIN PDC2"/>
    <property type="match status" value="1"/>
</dbReference>
<proteinExistence type="predicted"/>
<organism evidence="2 3">
    <name type="scientific">Gigaspora margarita</name>
    <dbReference type="NCBI Taxonomy" id="4874"/>
    <lineage>
        <taxon>Eukaryota</taxon>
        <taxon>Fungi</taxon>
        <taxon>Fungi incertae sedis</taxon>
        <taxon>Mucoromycota</taxon>
        <taxon>Glomeromycotina</taxon>
        <taxon>Glomeromycetes</taxon>
        <taxon>Diversisporales</taxon>
        <taxon>Gigasporaceae</taxon>
        <taxon>Gigaspora</taxon>
    </lineage>
</organism>
<gene>
    <name evidence="2" type="ORF">GMARGA_LOCUS34078</name>
</gene>
<feature type="domain" description="DDE-1" evidence="1">
    <location>
        <begin position="175"/>
        <end position="268"/>
    </location>
</feature>
<dbReference type="Gene3D" id="1.10.10.60">
    <property type="entry name" value="Homeodomain-like"/>
    <property type="match status" value="2"/>
</dbReference>
<evidence type="ECO:0000313" key="2">
    <source>
        <dbReference type="EMBL" id="CAG8838641.1"/>
    </source>
</evidence>
<dbReference type="EMBL" id="CAJVQB010058576">
    <property type="protein sequence ID" value="CAG8838641.1"/>
    <property type="molecule type" value="Genomic_DNA"/>
</dbReference>
<evidence type="ECO:0000259" key="1">
    <source>
        <dbReference type="Pfam" id="PF03184"/>
    </source>
</evidence>